<dbReference type="SUPFAM" id="SSF53756">
    <property type="entry name" value="UDP-Glycosyltransferase/glycogen phosphorylase"/>
    <property type="match status" value="1"/>
</dbReference>
<dbReference type="RefSeq" id="WP_379924232.1">
    <property type="nucleotide sequence ID" value="NZ_JBHTJI010000001.1"/>
</dbReference>
<keyword evidence="2" id="KW-0808">Transferase</keyword>
<dbReference type="Proteomes" id="UP001597061">
    <property type="component" value="Unassembled WGS sequence"/>
</dbReference>
<accession>A0ABW3JDX9</accession>
<dbReference type="PANTHER" id="PTHR12526">
    <property type="entry name" value="GLYCOSYLTRANSFERASE"/>
    <property type="match status" value="1"/>
</dbReference>
<dbReference type="EC" id="2.4.-.-" evidence="2"/>
<keyword evidence="2" id="KW-0328">Glycosyltransferase</keyword>
<dbReference type="Gene3D" id="3.40.50.2000">
    <property type="entry name" value="Glycogen Phosphorylase B"/>
    <property type="match status" value="2"/>
</dbReference>
<sequence length="393" mass="45658">MKSQKLKILIASNGIFSSIHGGLERTTVNLVKYLSAQPLIDCYTLFNKYVDNIDNTTKYSFVIENHHRLREIILKNNIDIVLFPGGPWYSIIGKRAVKDTNCKIICAYHSKPGHEILVLRRGILKQLEIEKRILKKIYLYIIIIFFPFYRYHKILTFRKTFQLGYNYSDAFVLLSNNFKNDFKNYYNLSSTEKITAIGNALSFKYFASKADIEKKNNTILVAARLEEAHKRISLIIKIWETLVEKNEDWNLLIIGDGPDKNYYERLIQKRNLKRIELLGIQDPLPFYKDASIFLMTSAMEGWGMTLTESLQTGCVAVSMDTFASLHEIIKNGENGFIINDMDLGMFSQKVQYLIDNKKNRQELALNAVKSSYQFQMETVGKKWINLFFNIVKN</sequence>
<evidence type="ECO:0000259" key="1">
    <source>
        <dbReference type="Pfam" id="PF00534"/>
    </source>
</evidence>
<reference evidence="3" key="1">
    <citation type="journal article" date="2019" name="Int. J. Syst. Evol. Microbiol.">
        <title>The Global Catalogue of Microorganisms (GCM) 10K type strain sequencing project: providing services to taxonomists for standard genome sequencing and annotation.</title>
        <authorList>
            <consortium name="The Broad Institute Genomics Platform"/>
            <consortium name="The Broad Institute Genome Sequencing Center for Infectious Disease"/>
            <person name="Wu L."/>
            <person name="Ma J."/>
        </authorList>
    </citation>
    <scope>NUCLEOTIDE SEQUENCE [LARGE SCALE GENOMIC DNA]</scope>
    <source>
        <strain evidence="3">CCUG 62414</strain>
    </source>
</reference>
<organism evidence="2 3">
    <name type="scientific">Mariniflexile jejuense</name>
    <dbReference type="NCBI Taxonomy" id="1173582"/>
    <lineage>
        <taxon>Bacteria</taxon>
        <taxon>Pseudomonadati</taxon>
        <taxon>Bacteroidota</taxon>
        <taxon>Flavobacteriia</taxon>
        <taxon>Flavobacteriales</taxon>
        <taxon>Flavobacteriaceae</taxon>
        <taxon>Mariniflexile</taxon>
    </lineage>
</organism>
<dbReference type="Pfam" id="PF00534">
    <property type="entry name" value="Glycos_transf_1"/>
    <property type="match status" value="1"/>
</dbReference>
<feature type="domain" description="Glycosyl transferase family 1" evidence="1">
    <location>
        <begin position="209"/>
        <end position="367"/>
    </location>
</feature>
<comment type="caution">
    <text evidence="2">The sequence shown here is derived from an EMBL/GenBank/DDBJ whole genome shotgun (WGS) entry which is preliminary data.</text>
</comment>
<proteinExistence type="predicted"/>
<evidence type="ECO:0000313" key="2">
    <source>
        <dbReference type="EMBL" id="MFD0988665.1"/>
    </source>
</evidence>
<protein>
    <submittedName>
        <fullName evidence="2">Glycosyltransferase</fullName>
        <ecNumber evidence="2">2.4.-.-</ecNumber>
    </submittedName>
</protein>
<evidence type="ECO:0000313" key="3">
    <source>
        <dbReference type="Proteomes" id="UP001597061"/>
    </source>
</evidence>
<dbReference type="InterPro" id="IPR001296">
    <property type="entry name" value="Glyco_trans_1"/>
</dbReference>
<name>A0ABW3JDX9_9FLAO</name>
<dbReference type="EMBL" id="JBHTJI010000001">
    <property type="protein sequence ID" value="MFD0988665.1"/>
    <property type="molecule type" value="Genomic_DNA"/>
</dbReference>
<gene>
    <name evidence="2" type="ORF">ACFQ1R_01030</name>
</gene>
<keyword evidence="3" id="KW-1185">Reference proteome</keyword>
<dbReference type="PANTHER" id="PTHR12526:SF628">
    <property type="entry name" value="MANNOSYLGLUCOSYLGLYCERATE SYNTHASE"/>
    <property type="match status" value="1"/>
</dbReference>
<dbReference type="GO" id="GO:0016757">
    <property type="term" value="F:glycosyltransferase activity"/>
    <property type="evidence" value="ECO:0007669"/>
    <property type="project" value="UniProtKB-KW"/>
</dbReference>